<evidence type="ECO:0000256" key="1">
    <source>
        <dbReference type="SAM" id="MobiDB-lite"/>
    </source>
</evidence>
<sequence length="95" mass="10563">MAASHSPKLGARSRPGMQGSGDADRESNISKRRVFEMEKEMLTGTGSVRRGAQLIHTCRFRRCCAQSQHQHPTHVGEERADAYQTGTCVMLPQLH</sequence>
<protein>
    <submittedName>
        <fullName evidence="2">Uncharacterized protein</fullName>
    </submittedName>
</protein>
<accession>F9X2K2</accession>
<gene>
    <name evidence="2" type="ORF">MYCGRDRAFT_103029</name>
</gene>
<dbReference type="InParanoid" id="F9X2K2"/>
<evidence type="ECO:0000313" key="2">
    <source>
        <dbReference type="EMBL" id="EGP90765.1"/>
    </source>
</evidence>
<dbReference type="KEGG" id="ztr:MYCGRDRAFT_103029"/>
<feature type="compositionally biased region" description="Basic and acidic residues" evidence="1">
    <location>
        <begin position="22"/>
        <end position="32"/>
    </location>
</feature>
<reference evidence="2 3" key="1">
    <citation type="journal article" date="2011" name="PLoS Genet.">
        <title>Finished genome of the fungal wheat pathogen Mycosphaerella graminicola reveals dispensome structure, chromosome plasticity, and stealth pathogenesis.</title>
        <authorList>
            <person name="Goodwin S.B."/>
            <person name="Ben M'barek S."/>
            <person name="Dhillon B."/>
            <person name="Wittenberg A.H.J."/>
            <person name="Crane C.F."/>
            <person name="Hane J.K."/>
            <person name="Foster A.J."/>
            <person name="Van der Lee T.A.J."/>
            <person name="Grimwood J."/>
            <person name="Aerts A."/>
            <person name="Antoniw J."/>
            <person name="Bailey A."/>
            <person name="Bluhm B."/>
            <person name="Bowler J."/>
            <person name="Bristow J."/>
            <person name="van der Burgt A."/>
            <person name="Canto-Canche B."/>
            <person name="Churchill A.C.L."/>
            <person name="Conde-Ferraez L."/>
            <person name="Cools H.J."/>
            <person name="Coutinho P.M."/>
            <person name="Csukai M."/>
            <person name="Dehal P."/>
            <person name="De Wit P."/>
            <person name="Donzelli B."/>
            <person name="van de Geest H.C."/>
            <person name="van Ham R.C.H.J."/>
            <person name="Hammond-Kosack K.E."/>
            <person name="Henrissat B."/>
            <person name="Kilian A."/>
            <person name="Kobayashi A.K."/>
            <person name="Koopmann E."/>
            <person name="Kourmpetis Y."/>
            <person name="Kuzniar A."/>
            <person name="Lindquist E."/>
            <person name="Lombard V."/>
            <person name="Maliepaard C."/>
            <person name="Martins N."/>
            <person name="Mehrabi R."/>
            <person name="Nap J.P.H."/>
            <person name="Ponomarenko A."/>
            <person name="Rudd J.J."/>
            <person name="Salamov A."/>
            <person name="Schmutz J."/>
            <person name="Schouten H.J."/>
            <person name="Shapiro H."/>
            <person name="Stergiopoulos I."/>
            <person name="Torriani S.F.F."/>
            <person name="Tu H."/>
            <person name="de Vries R.P."/>
            <person name="Waalwijk C."/>
            <person name="Ware S.B."/>
            <person name="Wiebenga A."/>
            <person name="Zwiers L.-H."/>
            <person name="Oliver R.P."/>
            <person name="Grigoriev I.V."/>
            <person name="Kema G.H.J."/>
        </authorList>
    </citation>
    <scope>NUCLEOTIDE SEQUENCE [LARGE SCALE GENOMIC DNA]</scope>
    <source>
        <strain evidence="3">CBS 115943 / IPO323</strain>
    </source>
</reference>
<dbReference type="HOGENOM" id="CLU_2374393_0_0_1"/>
<organism evidence="2 3">
    <name type="scientific">Zymoseptoria tritici (strain CBS 115943 / IPO323)</name>
    <name type="common">Speckled leaf blotch fungus</name>
    <name type="synonym">Septoria tritici</name>
    <dbReference type="NCBI Taxonomy" id="336722"/>
    <lineage>
        <taxon>Eukaryota</taxon>
        <taxon>Fungi</taxon>
        <taxon>Dikarya</taxon>
        <taxon>Ascomycota</taxon>
        <taxon>Pezizomycotina</taxon>
        <taxon>Dothideomycetes</taxon>
        <taxon>Dothideomycetidae</taxon>
        <taxon>Mycosphaerellales</taxon>
        <taxon>Mycosphaerellaceae</taxon>
        <taxon>Zymoseptoria</taxon>
    </lineage>
</organism>
<proteinExistence type="predicted"/>
<feature type="region of interest" description="Disordered" evidence="1">
    <location>
        <begin position="1"/>
        <end position="32"/>
    </location>
</feature>
<dbReference type="GeneID" id="13395915"/>
<evidence type="ECO:0000313" key="3">
    <source>
        <dbReference type="Proteomes" id="UP000008062"/>
    </source>
</evidence>
<dbReference type="EMBL" id="CM001197">
    <property type="protein sequence ID" value="EGP90765.1"/>
    <property type="molecule type" value="Genomic_DNA"/>
</dbReference>
<name>F9X2K2_ZYMTI</name>
<dbReference type="RefSeq" id="XP_003855789.1">
    <property type="nucleotide sequence ID" value="XM_003855741.1"/>
</dbReference>
<dbReference type="AlphaFoldDB" id="F9X2K2"/>
<keyword evidence="3" id="KW-1185">Reference proteome</keyword>
<dbReference type="Proteomes" id="UP000008062">
    <property type="component" value="Chromosome 2"/>
</dbReference>